<evidence type="ECO:0000256" key="3">
    <source>
        <dbReference type="ARBA" id="ARBA00022622"/>
    </source>
</evidence>
<dbReference type="Pfam" id="PF01522">
    <property type="entry name" value="Polysacc_deac_1"/>
    <property type="match status" value="1"/>
</dbReference>
<evidence type="ECO:0000256" key="5">
    <source>
        <dbReference type="ARBA" id="ARBA00022729"/>
    </source>
</evidence>
<dbReference type="OrthoDB" id="2125469at2759"/>
<dbReference type="HOGENOM" id="CLU_021264_11_2_1"/>
<gene>
    <name evidence="10" type="ORF">MELLADRAFT_28774</name>
</gene>
<dbReference type="eggNOG" id="ENOG502S2CW">
    <property type="taxonomic scope" value="Eukaryota"/>
</dbReference>
<comment type="subcellular location">
    <subcellularLocation>
        <location evidence="2">Cell membrane</location>
        <topology evidence="2">Lipid-anchor</topology>
        <topology evidence="2">GPI-anchor</topology>
    </subcellularLocation>
</comment>
<evidence type="ECO:0000256" key="1">
    <source>
        <dbReference type="ARBA" id="ARBA00001941"/>
    </source>
</evidence>
<dbReference type="InParanoid" id="F4RFV7"/>
<dbReference type="InterPro" id="IPR002509">
    <property type="entry name" value="NODB_dom"/>
</dbReference>
<dbReference type="Gene3D" id="3.20.20.370">
    <property type="entry name" value="Glycoside hydrolase/deacetylase"/>
    <property type="match status" value="1"/>
</dbReference>
<keyword evidence="3" id="KW-0336">GPI-anchor</keyword>
<dbReference type="InterPro" id="IPR011330">
    <property type="entry name" value="Glyco_hydro/deAcase_b/a-brl"/>
</dbReference>
<dbReference type="GO" id="GO:0005975">
    <property type="term" value="P:carbohydrate metabolic process"/>
    <property type="evidence" value="ECO:0007669"/>
    <property type="project" value="InterPro"/>
</dbReference>
<keyword evidence="6" id="KW-0378">Hydrolase</keyword>
<keyword evidence="5" id="KW-0732">Signal</keyword>
<accession>F4RFV7</accession>
<dbReference type="KEGG" id="mlr:MELLADRAFT_28774"/>
<dbReference type="AlphaFoldDB" id="F4RFV7"/>
<dbReference type="STRING" id="747676.F4RFV7"/>
<evidence type="ECO:0000256" key="6">
    <source>
        <dbReference type="ARBA" id="ARBA00022801"/>
    </source>
</evidence>
<keyword evidence="3" id="KW-0472">Membrane</keyword>
<feature type="domain" description="NodB homology" evidence="9">
    <location>
        <begin position="18"/>
        <end position="203"/>
    </location>
</feature>
<dbReference type="Proteomes" id="UP000001072">
    <property type="component" value="Unassembled WGS sequence"/>
</dbReference>
<dbReference type="PANTHER" id="PTHR46471">
    <property type="entry name" value="CHITIN DEACETYLASE"/>
    <property type="match status" value="1"/>
</dbReference>
<dbReference type="GO" id="GO:0005886">
    <property type="term" value="C:plasma membrane"/>
    <property type="evidence" value="ECO:0007669"/>
    <property type="project" value="UniProtKB-SubCell"/>
</dbReference>
<keyword evidence="7" id="KW-0119">Carbohydrate metabolism</keyword>
<dbReference type="PANTHER" id="PTHR46471:SF2">
    <property type="entry name" value="CHITIN DEACETYLASE-RELATED"/>
    <property type="match status" value="1"/>
</dbReference>
<keyword evidence="11" id="KW-1185">Reference proteome</keyword>
<keyword evidence="4" id="KW-0479">Metal-binding</keyword>
<dbReference type="CDD" id="cd10951">
    <property type="entry name" value="CE4_ClCDA_like"/>
    <property type="match status" value="1"/>
</dbReference>
<dbReference type="RefSeq" id="XP_007408311.1">
    <property type="nucleotide sequence ID" value="XM_007408249.1"/>
</dbReference>
<dbReference type="GO" id="GO:0098552">
    <property type="term" value="C:side of membrane"/>
    <property type="evidence" value="ECO:0007669"/>
    <property type="project" value="UniProtKB-KW"/>
</dbReference>
<evidence type="ECO:0000256" key="4">
    <source>
        <dbReference type="ARBA" id="ARBA00022723"/>
    </source>
</evidence>
<name>F4RFV7_MELLP</name>
<evidence type="ECO:0000313" key="11">
    <source>
        <dbReference type="Proteomes" id="UP000001072"/>
    </source>
</evidence>
<keyword evidence="3" id="KW-0325">Glycoprotein</keyword>
<evidence type="ECO:0000259" key="9">
    <source>
        <dbReference type="PROSITE" id="PS51677"/>
    </source>
</evidence>
<reference evidence="11" key="1">
    <citation type="journal article" date="2011" name="Proc. Natl. Acad. Sci. U.S.A.">
        <title>Obligate biotrophy features unraveled by the genomic analysis of rust fungi.</title>
        <authorList>
            <person name="Duplessis S."/>
            <person name="Cuomo C.A."/>
            <person name="Lin Y.-C."/>
            <person name="Aerts A."/>
            <person name="Tisserant E."/>
            <person name="Veneault-Fourrey C."/>
            <person name="Joly D.L."/>
            <person name="Hacquard S."/>
            <person name="Amselem J."/>
            <person name="Cantarel B.L."/>
            <person name="Chiu R."/>
            <person name="Coutinho P.M."/>
            <person name="Feau N."/>
            <person name="Field M."/>
            <person name="Frey P."/>
            <person name="Gelhaye E."/>
            <person name="Goldberg J."/>
            <person name="Grabherr M.G."/>
            <person name="Kodira C.D."/>
            <person name="Kohler A."/>
            <person name="Kuees U."/>
            <person name="Lindquist E.A."/>
            <person name="Lucas S.M."/>
            <person name="Mago R."/>
            <person name="Mauceli E."/>
            <person name="Morin E."/>
            <person name="Murat C."/>
            <person name="Pangilinan J.L."/>
            <person name="Park R."/>
            <person name="Pearson M."/>
            <person name="Quesneville H."/>
            <person name="Rouhier N."/>
            <person name="Sakthikumar S."/>
            <person name="Salamov A.A."/>
            <person name="Schmutz J."/>
            <person name="Selles B."/>
            <person name="Shapiro H."/>
            <person name="Tanguay P."/>
            <person name="Tuskan G.A."/>
            <person name="Henrissat B."/>
            <person name="Van de Peer Y."/>
            <person name="Rouze P."/>
            <person name="Ellis J.G."/>
            <person name="Dodds P.N."/>
            <person name="Schein J.E."/>
            <person name="Zhong S."/>
            <person name="Hamelin R.C."/>
            <person name="Grigoriev I.V."/>
            <person name="Szabo L.J."/>
            <person name="Martin F."/>
        </authorList>
    </citation>
    <scope>NUCLEOTIDE SEQUENCE [LARGE SCALE GENOMIC DNA]</scope>
    <source>
        <strain evidence="11">98AG31 / pathotype 3-4-7</strain>
    </source>
</reference>
<dbReference type="VEuPathDB" id="FungiDB:MELLADRAFT_28774"/>
<dbReference type="EMBL" id="GL883100">
    <property type="protein sequence ID" value="EGG08725.1"/>
    <property type="molecule type" value="Genomic_DNA"/>
</dbReference>
<dbReference type="PROSITE" id="PS51677">
    <property type="entry name" value="NODB"/>
    <property type="match status" value="1"/>
</dbReference>
<dbReference type="GO" id="GO:0046872">
    <property type="term" value="F:metal ion binding"/>
    <property type="evidence" value="ECO:0007669"/>
    <property type="project" value="UniProtKB-KW"/>
</dbReference>
<evidence type="ECO:0000256" key="7">
    <source>
        <dbReference type="ARBA" id="ARBA00023277"/>
    </source>
</evidence>
<organism evidence="11">
    <name type="scientific">Melampsora larici-populina (strain 98AG31 / pathotype 3-4-7)</name>
    <name type="common">Poplar leaf rust fungus</name>
    <dbReference type="NCBI Taxonomy" id="747676"/>
    <lineage>
        <taxon>Eukaryota</taxon>
        <taxon>Fungi</taxon>
        <taxon>Dikarya</taxon>
        <taxon>Basidiomycota</taxon>
        <taxon>Pucciniomycotina</taxon>
        <taxon>Pucciniomycetes</taxon>
        <taxon>Pucciniales</taxon>
        <taxon>Melampsoraceae</taxon>
        <taxon>Melampsora</taxon>
    </lineage>
</organism>
<sequence length="231" mass="26344">KRASITNRKVFQTCSKPKLLSLTFDDGPWIYENQISDYLKNRDILGTFFVNGNNYDCIYNPSIVDQLKHTFEQGHLIGSHTWSHPDITKLKDSEFNVELDRIETALKKILGVVPRYFRAPYGNTDNRTLEILAKRGYKVIDWSFDAGDANGDPPEDSIKGYSTLSKSFPTSHITLNHETYETTANKVIPYAIDVLQKSGYKLVSISECLGFQNTPNDFYQFVGKPQERDVS</sequence>
<feature type="non-terminal residue" evidence="10">
    <location>
        <position position="231"/>
    </location>
</feature>
<proteinExistence type="predicted"/>
<evidence type="ECO:0000313" key="10">
    <source>
        <dbReference type="EMBL" id="EGG08725.1"/>
    </source>
</evidence>
<feature type="non-terminal residue" evidence="10">
    <location>
        <position position="1"/>
    </location>
</feature>
<evidence type="ECO:0000256" key="8">
    <source>
        <dbReference type="ARBA" id="ARBA00023288"/>
    </source>
</evidence>
<comment type="cofactor">
    <cofactor evidence="1">
        <name>Co(2+)</name>
        <dbReference type="ChEBI" id="CHEBI:48828"/>
    </cofactor>
</comment>
<protein>
    <submittedName>
        <fullName evidence="10">Family 4 carbohydrate esterase</fullName>
    </submittedName>
</protein>
<dbReference type="GO" id="GO:0016810">
    <property type="term" value="F:hydrolase activity, acting on carbon-nitrogen (but not peptide) bonds"/>
    <property type="evidence" value="ECO:0007669"/>
    <property type="project" value="InterPro"/>
</dbReference>
<dbReference type="GeneID" id="18927032"/>
<dbReference type="SUPFAM" id="SSF88713">
    <property type="entry name" value="Glycoside hydrolase/deacetylase"/>
    <property type="match status" value="1"/>
</dbReference>
<evidence type="ECO:0000256" key="2">
    <source>
        <dbReference type="ARBA" id="ARBA00004609"/>
    </source>
</evidence>
<keyword evidence="8" id="KW-0449">Lipoprotein</keyword>